<feature type="signal peptide" evidence="1">
    <location>
        <begin position="1"/>
        <end position="24"/>
    </location>
</feature>
<keyword evidence="1" id="KW-0732">Signal</keyword>
<dbReference type="Proteomes" id="UP001461498">
    <property type="component" value="Unassembled WGS sequence"/>
</dbReference>
<keyword evidence="3" id="KW-1185">Reference proteome</keyword>
<protein>
    <submittedName>
        <fullName evidence="2">Uncharacterized protein</fullName>
    </submittedName>
</protein>
<dbReference type="AlphaFoldDB" id="A0AAW1CMB9"/>
<proteinExistence type="predicted"/>
<feature type="chain" id="PRO_5043979534" evidence="1">
    <location>
        <begin position="25"/>
        <end position="87"/>
    </location>
</feature>
<organism evidence="2 3">
    <name type="scientific">Rhynocoris fuscipes</name>
    <dbReference type="NCBI Taxonomy" id="488301"/>
    <lineage>
        <taxon>Eukaryota</taxon>
        <taxon>Metazoa</taxon>
        <taxon>Ecdysozoa</taxon>
        <taxon>Arthropoda</taxon>
        <taxon>Hexapoda</taxon>
        <taxon>Insecta</taxon>
        <taxon>Pterygota</taxon>
        <taxon>Neoptera</taxon>
        <taxon>Paraneoptera</taxon>
        <taxon>Hemiptera</taxon>
        <taxon>Heteroptera</taxon>
        <taxon>Panheteroptera</taxon>
        <taxon>Cimicomorpha</taxon>
        <taxon>Reduviidae</taxon>
        <taxon>Harpactorinae</taxon>
        <taxon>Harpactorini</taxon>
        <taxon>Rhynocoris</taxon>
    </lineage>
</organism>
<evidence type="ECO:0000313" key="3">
    <source>
        <dbReference type="Proteomes" id="UP001461498"/>
    </source>
</evidence>
<accession>A0AAW1CMB9</accession>
<name>A0AAW1CMB9_9HEMI</name>
<reference evidence="2 3" key="1">
    <citation type="submission" date="2022-12" db="EMBL/GenBank/DDBJ databases">
        <title>Chromosome-level genome assembly of true bugs.</title>
        <authorList>
            <person name="Ma L."/>
            <person name="Li H."/>
        </authorList>
    </citation>
    <scope>NUCLEOTIDE SEQUENCE [LARGE SCALE GENOMIC DNA]</scope>
    <source>
        <strain evidence="2">Lab_2022b</strain>
    </source>
</reference>
<evidence type="ECO:0000313" key="2">
    <source>
        <dbReference type="EMBL" id="KAK9498659.1"/>
    </source>
</evidence>
<gene>
    <name evidence="2" type="ORF">O3M35_003240</name>
</gene>
<sequence length="87" mass="9994">MNSYITFLTIFCIYLIINFERSSCKSIDGINDLEETSTRRLVAGIPYGSISGRLAEYFATERITHHHSPSFQDTFVDHDTNVQDIIF</sequence>
<comment type="caution">
    <text evidence="2">The sequence shown here is derived from an EMBL/GenBank/DDBJ whole genome shotgun (WGS) entry which is preliminary data.</text>
</comment>
<evidence type="ECO:0000256" key="1">
    <source>
        <dbReference type="SAM" id="SignalP"/>
    </source>
</evidence>
<dbReference type="EMBL" id="JAPXFL010000012">
    <property type="protein sequence ID" value="KAK9498659.1"/>
    <property type="molecule type" value="Genomic_DNA"/>
</dbReference>